<dbReference type="STRING" id="9365.ENSEEUP00000008381"/>
<dbReference type="CDD" id="cd00609">
    <property type="entry name" value="AAT_like"/>
    <property type="match status" value="1"/>
</dbReference>
<dbReference type="PANTHER" id="PTHR43795:SF1">
    <property type="entry name" value="INACTIVE 1-AMINOCYCLOPROPANE-1-CARBOXYLATE SYNTHASE-LIKE PROTEIN 2-RELATED"/>
    <property type="match status" value="1"/>
</dbReference>
<dbReference type="InterPro" id="IPR015421">
    <property type="entry name" value="PyrdxlP-dep_Trfase_major"/>
</dbReference>
<dbReference type="FunCoup" id="A0A1S3A9T5">
    <property type="interactions" value="8"/>
</dbReference>
<dbReference type="OrthoDB" id="691673at2759"/>
<evidence type="ECO:0000256" key="2">
    <source>
        <dbReference type="SAM" id="MobiDB-lite"/>
    </source>
</evidence>
<name>A0A1S3A9T5_ERIEU</name>
<gene>
    <name evidence="5" type="primary">ACCSL</name>
</gene>
<evidence type="ECO:0000313" key="4">
    <source>
        <dbReference type="Proteomes" id="UP001652624"/>
    </source>
</evidence>
<dbReference type="RefSeq" id="XP_007531573.2">
    <property type="nucleotide sequence ID" value="XM_007531511.3"/>
</dbReference>
<keyword evidence="4" id="KW-1185">Reference proteome</keyword>
<dbReference type="Gene3D" id="3.40.640.10">
    <property type="entry name" value="Type I PLP-dependent aspartate aminotransferase-like (Major domain)"/>
    <property type="match status" value="1"/>
</dbReference>
<organism evidence="4 5">
    <name type="scientific">Erinaceus europaeus</name>
    <name type="common">Western European hedgehog</name>
    <dbReference type="NCBI Taxonomy" id="9365"/>
    <lineage>
        <taxon>Eukaryota</taxon>
        <taxon>Metazoa</taxon>
        <taxon>Chordata</taxon>
        <taxon>Craniata</taxon>
        <taxon>Vertebrata</taxon>
        <taxon>Euteleostomi</taxon>
        <taxon>Mammalia</taxon>
        <taxon>Eutheria</taxon>
        <taxon>Laurasiatheria</taxon>
        <taxon>Eulipotyphla</taxon>
        <taxon>Erinaceidae</taxon>
        <taxon>Erinaceinae</taxon>
        <taxon>Erinaceus</taxon>
    </lineage>
</organism>
<reference evidence="5" key="1">
    <citation type="submission" date="2025-08" db="UniProtKB">
        <authorList>
            <consortium name="RefSeq"/>
        </authorList>
    </citation>
    <scope>IDENTIFICATION</scope>
</reference>
<dbReference type="GO" id="GO:0008483">
    <property type="term" value="F:transaminase activity"/>
    <property type="evidence" value="ECO:0007669"/>
    <property type="project" value="TreeGrafter"/>
</dbReference>
<evidence type="ECO:0000313" key="5">
    <source>
        <dbReference type="RefSeq" id="XP_007531573.2"/>
    </source>
</evidence>
<evidence type="ECO:0000256" key="1">
    <source>
        <dbReference type="ARBA" id="ARBA00022898"/>
    </source>
</evidence>
<dbReference type="InterPro" id="IPR015422">
    <property type="entry name" value="PyrdxlP-dep_Trfase_small"/>
</dbReference>
<feature type="region of interest" description="Disordered" evidence="2">
    <location>
        <begin position="42"/>
        <end position="62"/>
    </location>
</feature>
<dbReference type="CTD" id="390110"/>
<dbReference type="PRINTS" id="PR00753">
    <property type="entry name" value="ACCSYNTHASE"/>
</dbReference>
<keyword evidence="1" id="KW-0663">Pyridoxal phosphate</keyword>
<dbReference type="AlphaFoldDB" id="A0A1S3A9T5"/>
<feature type="domain" description="Aminotransferase class I/classII large" evidence="3">
    <location>
        <begin position="162"/>
        <end position="518"/>
    </location>
</feature>
<dbReference type="eggNOG" id="KOG0256">
    <property type="taxonomic scope" value="Eukaryota"/>
</dbReference>
<dbReference type="SUPFAM" id="SSF53383">
    <property type="entry name" value="PLP-dependent transferases"/>
    <property type="match status" value="1"/>
</dbReference>
<dbReference type="InterPro" id="IPR015424">
    <property type="entry name" value="PyrdxlP-dep_Trfase"/>
</dbReference>
<proteinExistence type="predicted"/>
<dbReference type="PANTHER" id="PTHR43795">
    <property type="entry name" value="BIFUNCTIONAL ASPARTATE AMINOTRANSFERASE AND GLUTAMATE/ASPARTATE-PREPHENATE AMINOTRANSFERASE-RELATED"/>
    <property type="match status" value="1"/>
</dbReference>
<accession>A0A1S3A9T5</accession>
<dbReference type="GO" id="GO:0030170">
    <property type="term" value="F:pyridoxal phosphate binding"/>
    <property type="evidence" value="ECO:0007669"/>
    <property type="project" value="InterPro"/>
</dbReference>
<dbReference type="Pfam" id="PF00155">
    <property type="entry name" value="Aminotran_1_2"/>
    <property type="match status" value="1"/>
</dbReference>
<feature type="region of interest" description="Disordered" evidence="2">
    <location>
        <begin position="1"/>
        <end position="20"/>
    </location>
</feature>
<protein>
    <submittedName>
        <fullName evidence="5">Probable inactive 1-aminocyclopropane-1-carboxylate synthase-like protein 2</fullName>
    </submittedName>
</protein>
<dbReference type="InParanoid" id="A0A1S3A9T5"/>
<dbReference type="GeneID" id="103121022"/>
<evidence type="ECO:0000259" key="3">
    <source>
        <dbReference type="Pfam" id="PF00155"/>
    </source>
</evidence>
<dbReference type="InterPro" id="IPR004839">
    <property type="entry name" value="Aminotransferase_I/II_large"/>
</dbReference>
<sequence length="549" mass="62510">MSYSSDTLCTPGDPSLKSQGAHTEVLERMGHLTQSIEEHIGQLSTGHQQLEAHSPGQGPGEQEALLSHQMGQVVSLLQSETNGLLPHPLDSRVDIGAGQPGPFTKPTSDCETTLVSHDLSNRGNDISTFYHTHFRNYILYHEDKYHEDKNPSGFINLATCQNKLCTDLITERLSREDMNIIEDTLLQYPDWRGHPFLREEVARFLTHYSKAPAQLDPENVVVLNGCCPVLSALAMVLCEPGEAFLTPAPFYGTFVFSTSLYAKVELIHVYLDSEITEGNTRPFQLTVDKLEHTLLEAQLKGKKVRGLVLTNPQNPLGDVYSRDSLIEYLEFAKRYNLHVIVDEIYMLSVFDESTTFHSVLSIKSLPDPKRTHVIWGTSKCFGICGFRFGALYTHNKEVASAVSSFGYFHSISGIAQHKLCRLLQDREWIDQVYLPISHSRLQVAHRYITDKLKELQIPYLHRGAGLYVWINLKKYLDPCTFEQELLLLRRFLDKKVIVGTGKFFLCKEPGWFRLVFAERYPQLKLAMDRFCQVLAEQQLEKQPEDTMRM</sequence>
<dbReference type="Gene3D" id="3.90.1150.10">
    <property type="entry name" value="Aspartate Aminotransferase, domain 1"/>
    <property type="match status" value="1"/>
</dbReference>
<dbReference type="GO" id="GO:0006520">
    <property type="term" value="P:amino acid metabolic process"/>
    <property type="evidence" value="ECO:0007669"/>
    <property type="project" value="TreeGrafter"/>
</dbReference>
<dbReference type="InterPro" id="IPR050478">
    <property type="entry name" value="Ethylene_sulfur-biosynth"/>
</dbReference>
<dbReference type="Proteomes" id="UP001652624">
    <property type="component" value="Chromosome 17"/>
</dbReference>